<dbReference type="Pfam" id="PF07486">
    <property type="entry name" value="Hydrolase_2"/>
    <property type="match status" value="1"/>
</dbReference>
<organism evidence="4 5">
    <name type="scientific">Croceicoccus mobilis</name>
    <dbReference type="NCBI Taxonomy" id="1703339"/>
    <lineage>
        <taxon>Bacteria</taxon>
        <taxon>Pseudomonadati</taxon>
        <taxon>Pseudomonadota</taxon>
        <taxon>Alphaproteobacteria</taxon>
        <taxon>Sphingomonadales</taxon>
        <taxon>Erythrobacteraceae</taxon>
        <taxon>Croceicoccus</taxon>
    </lineage>
</organism>
<keyword evidence="2" id="KW-0812">Transmembrane</keyword>
<feature type="domain" description="Cell wall hydrolase SleB" evidence="3">
    <location>
        <begin position="142"/>
        <end position="250"/>
    </location>
</feature>
<name>A0A917DW06_9SPHN</name>
<keyword evidence="2" id="KW-0472">Membrane</keyword>
<evidence type="ECO:0000313" key="4">
    <source>
        <dbReference type="EMBL" id="GGD72200.1"/>
    </source>
</evidence>
<evidence type="ECO:0000259" key="3">
    <source>
        <dbReference type="Pfam" id="PF07486"/>
    </source>
</evidence>
<dbReference type="Gene3D" id="1.10.10.2520">
    <property type="entry name" value="Cell wall hydrolase SleB, domain 1"/>
    <property type="match status" value="1"/>
</dbReference>
<reference evidence="4" key="2">
    <citation type="submission" date="2020-09" db="EMBL/GenBank/DDBJ databases">
        <authorList>
            <person name="Sun Q."/>
            <person name="Zhou Y."/>
        </authorList>
    </citation>
    <scope>NUCLEOTIDE SEQUENCE</scope>
    <source>
        <strain evidence="4">CGMCC 1.15360</strain>
    </source>
</reference>
<protein>
    <recommendedName>
        <fullName evidence="3">Cell wall hydrolase SleB domain-containing protein</fullName>
    </recommendedName>
</protein>
<evidence type="ECO:0000256" key="2">
    <source>
        <dbReference type="SAM" id="Phobius"/>
    </source>
</evidence>
<dbReference type="AlphaFoldDB" id="A0A917DW06"/>
<keyword evidence="5" id="KW-1185">Reference proteome</keyword>
<reference evidence="4" key="1">
    <citation type="journal article" date="2014" name="Int. J. Syst. Evol. Microbiol.">
        <title>Complete genome sequence of Corynebacterium casei LMG S-19264T (=DSM 44701T), isolated from a smear-ripened cheese.</title>
        <authorList>
            <consortium name="US DOE Joint Genome Institute (JGI-PGF)"/>
            <person name="Walter F."/>
            <person name="Albersmeier A."/>
            <person name="Kalinowski J."/>
            <person name="Ruckert C."/>
        </authorList>
    </citation>
    <scope>NUCLEOTIDE SEQUENCE</scope>
    <source>
        <strain evidence="4">CGMCC 1.15360</strain>
    </source>
</reference>
<dbReference type="Proteomes" id="UP000612349">
    <property type="component" value="Unassembled WGS sequence"/>
</dbReference>
<dbReference type="EMBL" id="BMIP01000004">
    <property type="protein sequence ID" value="GGD72200.1"/>
    <property type="molecule type" value="Genomic_DNA"/>
</dbReference>
<comment type="caution">
    <text evidence="4">The sequence shown here is derived from an EMBL/GenBank/DDBJ whole genome shotgun (WGS) entry which is preliminary data.</text>
</comment>
<sequence length="424" mass="45055">MESDSTHDTPQYPAEAGDGAVSPRLSGRRRTLALAAAGLPVLGAAMLAIWATNSGGGAAGDGPAGPIADDPAIAAAGLPAAADTVALAIKEVASDDALTINEARPFDAKPEMPRAFRFGAGVEDRARAADCLAAAAWYEAGNDRAGQKAVAQVVLNRVRHPAYPPSVCGVVFEGSERRTGCQFTFTCDGAMRRRPSDRQWQAAHAIAEKAIGGDIDKDVGTATHYHADYVIPVWSDKLQKIAQVGPHIFYRWPGGFGSRRVFRDPGSQMEPRIAQLSWVNPDYNKDKAPEAEPQSDDKPVSFAEMTAALPAAVGTARRAQALRADGSATARIVMRLDMGQPAGRWAMNALKNCDGQQDCQVLGYAQDVPASGRPAFLYVRDGASGLDQALWDCERFQRPSASQCLPADGPALSRLMRDRSTDAD</sequence>
<gene>
    <name evidence="4" type="ORF">GCM10010990_22120</name>
</gene>
<feature type="transmembrane region" description="Helical" evidence="2">
    <location>
        <begin position="32"/>
        <end position="51"/>
    </location>
</feature>
<dbReference type="InterPro" id="IPR042047">
    <property type="entry name" value="SleB_dom1"/>
</dbReference>
<evidence type="ECO:0000256" key="1">
    <source>
        <dbReference type="SAM" id="MobiDB-lite"/>
    </source>
</evidence>
<keyword evidence="2" id="KW-1133">Transmembrane helix</keyword>
<feature type="region of interest" description="Disordered" evidence="1">
    <location>
        <begin position="1"/>
        <end position="23"/>
    </location>
</feature>
<evidence type="ECO:0000313" key="5">
    <source>
        <dbReference type="Proteomes" id="UP000612349"/>
    </source>
</evidence>
<proteinExistence type="predicted"/>
<accession>A0A917DW06</accession>
<dbReference type="InterPro" id="IPR011105">
    <property type="entry name" value="Cell_wall_hydrolase_SleB"/>
</dbReference>
<dbReference type="GO" id="GO:0016787">
    <property type="term" value="F:hydrolase activity"/>
    <property type="evidence" value="ECO:0007669"/>
    <property type="project" value="InterPro"/>
</dbReference>